<dbReference type="InterPro" id="IPR057207">
    <property type="entry name" value="FBXL15_LRR"/>
</dbReference>
<dbReference type="Pfam" id="PF12937">
    <property type="entry name" value="F-box-like"/>
    <property type="match status" value="1"/>
</dbReference>
<dbReference type="SMART" id="SM00367">
    <property type="entry name" value="LRR_CC"/>
    <property type="match status" value="14"/>
</dbReference>
<dbReference type="AlphaFoldDB" id="M4AF07"/>
<dbReference type="GeneTree" id="ENSGT00940000160637"/>
<reference evidence="4" key="3">
    <citation type="submission" date="2025-08" db="UniProtKB">
        <authorList>
            <consortium name="Ensembl"/>
        </authorList>
    </citation>
    <scope>IDENTIFICATION</scope>
    <source>
        <strain evidence="4">JP 163 A</strain>
    </source>
</reference>
<dbReference type="InterPro" id="IPR032675">
    <property type="entry name" value="LRR_dom_sf"/>
</dbReference>
<accession>M4AF07</accession>
<dbReference type="FunFam" id="3.80.10.10:FF:001330">
    <property type="entry name" value="Leucine-rich repeat-containing 29"/>
    <property type="match status" value="1"/>
</dbReference>
<dbReference type="RefSeq" id="XP_023181788.1">
    <property type="nucleotide sequence ID" value="XM_023326020.1"/>
</dbReference>
<dbReference type="SMART" id="SM00368">
    <property type="entry name" value="LRR_RI"/>
    <property type="match status" value="4"/>
</dbReference>
<reference evidence="5" key="2">
    <citation type="journal article" date="2013" name="Nat. Genet.">
        <title>The genome of the platyfish, Xiphophorus maculatus, provides insights into evolutionary adaptation and several complex traits.</title>
        <authorList>
            <person name="Schartl M."/>
            <person name="Walter R.B."/>
            <person name="Shen Y."/>
            <person name="Garcia T."/>
            <person name="Catchen J."/>
            <person name="Amores A."/>
            <person name="Braasch I."/>
            <person name="Chalopin D."/>
            <person name="Volff J.N."/>
            <person name="Lesch K.P."/>
            <person name="Bisazza A."/>
            <person name="Minx P."/>
            <person name="Hillier L."/>
            <person name="Wilson R.K."/>
            <person name="Fuerstenberg S."/>
            <person name="Boore J."/>
            <person name="Searle S."/>
            <person name="Postlethwait J.H."/>
            <person name="Warren W.C."/>
        </authorList>
    </citation>
    <scope>NUCLEOTIDE SEQUENCE [LARGE SCALE GENOMIC DNA]</scope>
    <source>
        <strain evidence="5">JP 163 A</strain>
    </source>
</reference>
<dbReference type="KEGG" id="xma:102230509"/>
<sequence>MEDSDGEDVTPELPLEVLVYVLSFLHFADRKEASLVCRSWYAASQDLRFQKDVTFSFPASAAALALVGNLARRRRCSLRISQLDGFGVSRSLLLQVGECLGPRLEGLALPGSSITEASLLALLPRLTALRRLDLRGLDSLFMSGAFLSREEHRRQVRSALSGLEELDLSDLRYLSDLTFTRLTGCTPRLRRLALAGCHIAFEFDPYGGRPTGAGEDSSALLSLRNLRRLLAQQRATLRELDLSRTAVTPESLRVIAQVDGLVLEELRLQGCRELTDRSVEVLLQQQRSLRRLDLSGCTELSGRSVQAAARGLRALTQLSLSRDWRITERGLAELLSLPSLQSLDLSECLQVSGAELISGLTPPSAARARLRVLNLRSCTYLRDAAVLSLSQLLADSLLELDLTSCINVTDLSVCAIATYLQRLQVLRLGWCKEVSDWGLLGVAQESRSEPHDGMGEGGPSFTRTFGNMGFFQPPRMPFEERPKLATLNQLQQLQQQQAGASLLQLQRLQELDLSACARLTDCSITQVVRFPELQRLSLCMLPELSDAGLAAVGRSCRSLTSLALSHCPGISDGGVARAAPFLQRLQHLQLACCSNITDRTLHLLMRHCGRLKTLDVSRCKNISMTTVDLLQSQLPFLENVHHKLIDRCFCRPLTQRAAGSGRDSSGSRRSSWIIPLPPLPVPTWYFLSAQEKPGNSVDHESLDK</sequence>
<reference evidence="4" key="4">
    <citation type="submission" date="2025-09" db="UniProtKB">
        <authorList>
            <consortium name="Ensembl"/>
        </authorList>
    </citation>
    <scope>IDENTIFICATION</scope>
    <source>
        <strain evidence="4">JP 163 A</strain>
    </source>
</reference>
<dbReference type="Proteomes" id="UP000002852">
    <property type="component" value="Unassembled WGS sequence"/>
</dbReference>
<dbReference type="GO" id="GO:0031146">
    <property type="term" value="P:SCF-dependent proteasomal ubiquitin-dependent protein catabolic process"/>
    <property type="evidence" value="ECO:0007669"/>
    <property type="project" value="TreeGrafter"/>
</dbReference>
<evidence type="ECO:0000256" key="1">
    <source>
        <dbReference type="ARBA" id="ARBA00022614"/>
    </source>
</evidence>
<dbReference type="Ensembl" id="ENSXMAT00000013067.2">
    <property type="protein sequence ID" value="ENSXMAP00000013051.2"/>
    <property type="gene ID" value="ENSXMAG00000013030.2"/>
</dbReference>
<keyword evidence="1" id="KW-0433">Leucine-rich repeat</keyword>
<dbReference type="SUPFAM" id="SSF52058">
    <property type="entry name" value="L domain-like"/>
    <property type="match status" value="1"/>
</dbReference>
<dbReference type="InParanoid" id="M4AF07"/>
<dbReference type="GO" id="GO:0019005">
    <property type="term" value="C:SCF ubiquitin ligase complex"/>
    <property type="evidence" value="ECO:0007669"/>
    <property type="project" value="TreeGrafter"/>
</dbReference>
<reference evidence="5" key="1">
    <citation type="submission" date="2012-01" db="EMBL/GenBank/DDBJ databases">
        <authorList>
            <person name="Walter R."/>
            <person name="Schartl M."/>
            <person name="Warren W."/>
        </authorList>
    </citation>
    <scope>NUCLEOTIDE SEQUENCE [LARGE SCALE GENOMIC DNA]</scope>
    <source>
        <strain evidence="5">JP 163 A</strain>
    </source>
</reference>
<dbReference type="eggNOG" id="KOG1947">
    <property type="taxonomic scope" value="Eukaryota"/>
</dbReference>
<dbReference type="PANTHER" id="PTHR13318">
    <property type="entry name" value="PARTNER OF PAIRED, ISOFORM B-RELATED"/>
    <property type="match status" value="1"/>
</dbReference>
<organism evidence="4 5">
    <name type="scientific">Xiphophorus maculatus</name>
    <name type="common">Southern platyfish</name>
    <name type="synonym">Platypoecilus maculatus</name>
    <dbReference type="NCBI Taxonomy" id="8083"/>
    <lineage>
        <taxon>Eukaryota</taxon>
        <taxon>Metazoa</taxon>
        <taxon>Chordata</taxon>
        <taxon>Craniata</taxon>
        <taxon>Vertebrata</taxon>
        <taxon>Euteleostomi</taxon>
        <taxon>Actinopterygii</taxon>
        <taxon>Neopterygii</taxon>
        <taxon>Teleostei</taxon>
        <taxon>Neoteleostei</taxon>
        <taxon>Acanthomorphata</taxon>
        <taxon>Ovalentaria</taxon>
        <taxon>Atherinomorphae</taxon>
        <taxon>Cyprinodontiformes</taxon>
        <taxon>Poeciliidae</taxon>
        <taxon>Poeciliinae</taxon>
        <taxon>Xiphophorus</taxon>
    </lineage>
</organism>
<dbReference type="PANTHER" id="PTHR13318:SF169">
    <property type="entry name" value="F-BOX AND LEUCINE-RICH REPEAT PROTEIN 9"/>
    <property type="match status" value="1"/>
</dbReference>
<dbReference type="FunFam" id="3.80.10.10:FF:000647">
    <property type="entry name" value="Leucine-rich repeat-containing 29"/>
    <property type="match status" value="1"/>
</dbReference>
<dbReference type="SUPFAM" id="SSF81383">
    <property type="entry name" value="F-box domain"/>
    <property type="match status" value="1"/>
</dbReference>
<dbReference type="Pfam" id="PF25372">
    <property type="entry name" value="DUF7885"/>
    <property type="match status" value="2"/>
</dbReference>
<dbReference type="Gene3D" id="3.80.10.10">
    <property type="entry name" value="Ribonuclease Inhibitor"/>
    <property type="match status" value="4"/>
</dbReference>
<keyword evidence="2" id="KW-0833">Ubl conjugation pathway</keyword>
<dbReference type="FunCoup" id="M4AF07">
    <property type="interactions" value="8"/>
</dbReference>
<evidence type="ECO:0000259" key="3">
    <source>
        <dbReference type="SMART" id="SM00256"/>
    </source>
</evidence>
<dbReference type="InterPro" id="IPR001810">
    <property type="entry name" value="F-box_dom"/>
</dbReference>
<dbReference type="GeneID" id="102230509"/>
<protein>
    <submittedName>
        <fullName evidence="4">F-box and leucine rich repeat protein</fullName>
    </submittedName>
</protein>
<dbReference type="InterPro" id="IPR006553">
    <property type="entry name" value="Leu-rich_rpt_Cys-con_subtyp"/>
</dbReference>
<feature type="domain" description="F-box" evidence="3">
    <location>
        <begin position="13"/>
        <end position="53"/>
    </location>
</feature>
<name>M4AF07_XIPMA</name>
<dbReference type="CTD" id="234684"/>
<evidence type="ECO:0000313" key="4">
    <source>
        <dbReference type="Ensembl" id="ENSXMAP00000013051.2"/>
    </source>
</evidence>
<dbReference type="InterPro" id="IPR036047">
    <property type="entry name" value="F-box-like_dom_sf"/>
</dbReference>
<proteinExistence type="predicted"/>
<dbReference type="SUPFAM" id="SSF52047">
    <property type="entry name" value="RNI-like"/>
    <property type="match status" value="1"/>
</dbReference>
<dbReference type="HOGENOM" id="CLU_026044_1_0_1"/>
<dbReference type="OrthoDB" id="27842at2759"/>
<evidence type="ECO:0000313" key="5">
    <source>
        <dbReference type="Proteomes" id="UP000002852"/>
    </source>
</evidence>
<dbReference type="SMART" id="SM00256">
    <property type="entry name" value="FBOX"/>
    <property type="match status" value="1"/>
</dbReference>
<keyword evidence="5" id="KW-1185">Reference proteome</keyword>
<dbReference type="OMA" id="SINLWYC"/>
<evidence type="ECO:0000256" key="2">
    <source>
        <dbReference type="ARBA" id="ARBA00022786"/>
    </source>
</evidence>
<dbReference type="STRING" id="8083.ENSXMAP00000013051"/>